<dbReference type="PROSITE" id="PS00092">
    <property type="entry name" value="N6_MTASE"/>
    <property type="match status" value="1"/>
</dbReference>
<keyword evidence="4" id="KW-0949">S-adenosyl-L-methionine</keyword>
<name>A0A3B1EA27_9ZZZZ</name>
<evidence type="ECO:0000256" key="5">
    <source>
        <dbReference type="ARBA" id="ARBA00048391"/>
    </source>
</evidence>
<dbReference type="GO" id="GO:0102559">
    <property type="term" value="F:peptide chain release factor N(5)-glutamine methyltransferase activity"/>
    <property type="evidence" value="ECO:0007669"/>
    <property type="project" value="UniProtKB-EC"/>
</dbReference>
<dbReference type="NCBIfam" id="TIGR03534">
    <property type="entry name" value="RF_mod_PrmC"/>
    <property type="match status" value="1"/>
</dbReference>
<evidence type="ECO:0000256" key="1">
    <source>
        <dbReference type="ARBA" id="ARBA00012771"/>
    </source>
</evidence>
<dbReference type="GO" id="GO:0003676">
    <property type="term" value="F:nucleic acid binding"/>
    <property type="evidence" value="ECO:0007669"/>
    <property type="project" value="InterPro"/>
</dbReference>
<dbReference type="Gene3D" id="3.40.50.150">
    <property type="entry name" value="Vaccinia Virus protein VP39"/>
    <property type="match status" value="1"/>
</dbReference>
<feature type="domain" description="Release factor glutamine methyltransferase N-terminal" evidence="7">
    <location>
        <begin position="8"/>
        <end position="75"/>
    </location>
</feature>
<dbReference type="PANTHER" id="PTHR18895:SF74">
    <property type="entry name" value="MTRF1L RELEASE FACTOR GLUTAMINE METHYLTRANSFERASE"/>
    <property type="match status" value="1"/>
</dbReference>
<protein>
    <recommendedName>
        <fullName evidence="1">peptide chain release factor N(5)-glutamine methyltransferase</fullName>
        <ecNumber evidence="1">2.1.1.297</ecNumber>
    </recommendedName>
</protein>
<dbReference type="Pfam" id="PF17827">
    <property type="entry name" value="PrmC_N"/>
    <property type="match status" value="1"/>
</dbReference>
<dbReference type="Gene3D" id="1.10.8.10">
    <property type="entry name" value="DNA helicase RuvA subunit, C-terminal domain"/>
    <property type="match status" value="1"/>
</dbReference>
<keyword evidence="2 8" id="KW-0489">Methyltransferase</keyword>
<feature type="domain" description="Methyltransferase small" evidence="6">
    <location>
        <begin position="106"/>
        <end position="194"/>
    </location>
</feature>
<dbReference type="EC" id="2.1.1.297" evidence="1"/>
<dbReference type="GO" id="GO:0032259">
    <property type="term" value="P:methylation"/>
    <property type="evidence" value="ECO:0007669"/>
    <property type="project" value="UniProtKB-KW"/>
</dbReference>
<dbReference type="InterPro" id="IPR007848">
    <property type="entry name" value="Small_mtfrase_dom"/>
</dbReference>
<evidence type="ECO:0000259" key="7">
    <source>
        <dbReference type="Pfam" id="PF17827"/>
    </source>
</evidence>
<dbReference type="PANTHER" id="PTHR18895">
    <property type="entry name" value="HEMK METHYLTRANSFERASE"/>
    <property type="match status" value="1"/>
</dbReference>
<organism evidence="8">
    <name type="scientific">hydrothermal vent metagenome</name>
    <dbReference type="NCBI Taxonomy" id="652676"/>
    <lineage>
        <taxon>unclassified sequences</taxon>
        <taxon>metagenomes</taxon>
        <taxon>ecological metagenomes</taxon>
    </lineage>
</organism>
<dbReference type="Pfam" id="PF05175">
    <property type="entry name" value="MTS"/>
    <property type="match status" value="1"/>
</dbReference>
<comment type="catalytic activity">
    <reaction evidence="5">
        <text>L-glutaminyl-[peptide chain release factor] + S-adenosyl-L-methionine = N(5)-methyl-L-glutaminyl-[peptide chain release factor] + S-adenosyl-L-homocysteine + H(+)</text>
        <dbReference type="Rhea" id="RHEA:42896"/>
        <dbReference type="Rhea" id="RHEA-COMP:10271"/>
        <dbReference type="Rhea" id="RHEA-COMP:10272"/>
        <dbReference type="ChEBI" id="CHEBI:15378"/>
        <dbReference type="ChEBI" id="CHEBI:30011"/>
        <dbReference type="ChEBI" id="CHEBI:57856"/>
        <dbReference type="ChEBI" id="CHEBI:59789"/>
        <dbReference type="ChEBI" id="CHEBI:61891"/>
        <dbReference type="EC" id="2.1.1.297"/>
    </reaction>
</comment>
<keyword evidence="3 8" id="KW-0808">Transferase</keyword>
<evidence type="ECO:0000256" key="4">
    <source>
        <dbReference type="ARBA" id="ARBA00022691"/>
    </source>
</evidence>
<dbReference type="EMBL" id="UOYO01000013">
    <property type="protein sequence ID" value="VAY86525.1"/>
    <property type="molecule type" value="Genomic_DNA"/>
</dbReference>
<reference evidence="8" key="1">
    <citation type="submission" date="2018-10" db="EMBL/GenBank/DDBJ databases">
        <authorList>
            <person name="Aoki K."/>
        </authorList>
    </citation>
    <scope>NUCLEOTIDE SEQUENCE</scope>
</reference>
<evidence type="ECO:0000256" key="2">
    <source>
        <dbReference type="ARBA" id="ARBA00022603"/>
    </source>
</evidence>
<dbReference type="InterPro" id="IPR040758">
    <property type="entry name" value="PrmC_N"/>
</dbReference>
<dbReference type="InterPro" id="IPR002052">
    <property type="entry name" value="DNA_methylase_N6_adenine_CS"/>
</dbReference>
<evidence type="ECO:0000313" key="8">
    <source>
        <dbReference type="EMBL" id="VAY86525.1"/>
    </source>
</evidence>
<accession>A0A3B1EA27</accession>
<proteinExistence type="predicted"/>
<gene>
    <name evidence="8" type="ORF">MNB_ARC-1_181</name>
</gene>
<dbReference type="SUPFAM" id="SSF53335">
    <property type="entry name" value="S-adenosyl-L-methionine-dependent methyltransferases"/>
    <property type="match status" value="1"/>
</dbReference>
<dbReference type="InterPro" id="IPR029063">
    <property type="entry name" value="SAM-dependent_MTases_sf"/>
</dbReference>
<evidence type="ECO:0000256" key="3">
    <source>
        <dbReference type="ARBA" id="ARBA00022679"/>
    </source>
</evidence>
<sequence length="278" mass="32430">MQNSYQVLIKKYSQLLKDITHIPQKETEILLLHILKKDMLWLHINYHKVCDTATQQQLKKLVEKRATHYPLEYITSKTTFYEKEFIVQDGVLIPRWETEIIIDKAKVLLKNIVNPTVVEIGTGSGIISITLALLIKDIKLIAVDISDKALELAKKNAIKHKVDHKITFIKSNLFSNLKTIDFNMCISNPPYISNSYKLPYNVQYEPFDALFGGCNGDELLKKIIQETHKNNIQYLICEMGYDQKKSLDKFLQRFNPLKIKFYKDLSKFNRGFEVEFKI</sequence>
<dbReference type="InterPro" id="IPR019874">
    <property type="entry name" value="RF_methyltr_PrmC"/>
</dbReference>
<dbReference type="NCBIfam" id="TIGR00536">
    <property type="entry name" value="hemK_fam"/>
    <property type="match status" value="1"/>
</dbReference>
<dbReference type="InterPro" id="IPR050320">
    <property type="entry name" value="N5-glutamine_MTase"/>
</dbReference>
<dbReference type="InterPro" id="IPR004556">
    <property type="entry name" value="HemK-like"/>
</dbReference>
<dbReference type="CDD" id="cd02440">
    <property type="entry name" value="AdoMet_MTases"/>
    <property type="match status" value="1"/>
</dbReference>
<dbReference type="AlphaFoldDB" id="A0A3B1EA27"/>
<evidence type="ECO:0000259" key="6">
    <source>
        <dbReference type="Pfam" id="PF05175"/>
    </source>
</evidence>